<dbReference type="OrthoDB" id="60033at2759"/>
<feature type="domain" description="Guanylate cyclase" evidence="3">
    <location>
        <begin position="1"/>
        <end position="47"/>
    </location>
</feature>
<proteinExistence type="predicted"/>
<keyword evidence="2" id="KW-0456">Lyase</keyword>
<dbReference type="Gene3D" id="3.30.70.1230">
    <property type="entry name" value="Nucleotide cyclase"/>
    <property type="match status" value="1"/>
</dbReference>
<dbReference type="InterPro" id="IPR001054">
    <property type="entry name" value="A/G_cyclase"/>
</dbReference>
<dbReference type="InterPro" id="IPR029787">
    <property type="entry name" value="Nucleotide_cyclase"/>
</dbReference>
<evidence type="ECO:0000313" key="4">
    <source>
        <dbReference type="EMBL" id="PIO75860.1"/>
    </source>
</evidence>
<dbReference type="GO" id="GO:0004383">
    <property type="term" value="F:guanylate cyclase activity"/>
    <property type="evidence" value="ECO:0007669"/>
    <property type="project" value="UniProtKB-EC"/>
</dbReference>
<comment type="catalytic activity">
    <reaction evidence="1">
        <text>GTP = 3',5'-cyclic GMP + diphosphate</text>
        <dbReference type="Rhea" id="RHEA:13665"/>
        <dbReference type="ChEBI" id="CHEBI:33019"/>
        <dbReference type="ChEBI" id="CHEBI:37565"/>
        <dbReference type="ChEBI" id="CHEBI:57746"/>
        <dbReference type="EC" id="4.6.1.2"/>
    </reaction>
</comment>
<accession>A0A2G9V291</accession>
<dbReference type="EMBL" id="KZ345100">
    <property type="protein sequence ID" value="PIO75860.1"/>
    <property type="molecule type" value="Genomic_DNA"/>
</dbReference>
<evidence type="ECO:0000259" key="3">
    <source>
        <dbReference type="Pfam" id="PF00211"/>
    </source>
</evidence>
<reference evidence="4 5" key="1">
    <citation type="submission" date="2015-09" db="EMBL/GenBank/DDBJ databases">
        <title>Draft genome of the parasitic nematode Teladorsagia circumcincta isolate WARC Sus (inbred).</title>
        <authorList>
            <person name="Mitreva M."/>
        </authorList>
    </citation>
    <scope>NUCLEOTIDE SEQUENCE [LARGE SCALE GENOMIC DNA]</scope>
    <source>
        <strain evidence="4 5">S</strain>
    </source>
</reference>
<keyword evidence="5" id="KW-1185">Reference proteome</keyword>
<dbReference type="Proteomes" id="UP000230423">
    <property type="component" value="Unassembled WGS sequence"/>
</dbReference>
<name>A0A2G9V291_TELCI</name>
<gene>
    <name evidence="4" type="ORF">TELCIR_02077</name>
</gene>
<evidence type="ECO:0000256" key="2">
    <source>
        <dbReference type="ARBA" id="ARBA00023239"/>
    </source>
</evidence>
<dbReference type="AlphaFoldDB" id="A0A2G9V291"/>
<dbReference type="Pfam" id="PF00211">
    <property type="entry name" value="Guanylate_cyc"/>
    <property type="match status" value="1"/>
</dbReference>
<evidence type="ECO:0000313" key="5">
    <source>
        <dbReference type="Proteomes" id="UP000230423"/>
    </source>
</evidence>
<organism evidence="4 5">
    <name type="scientific">Teladorsagia circumcincta</name>
    <name type="common">Brown stomach worm</name>
    <name type="synonym">Ostertagia circumcincta</name>
    <dbReference type="NCBI Taxonomy" id="45464"/>
    <lineage>
        <taxon>Eukaryota</taxon>
        <taxon>Metazoa</taxon>
        <taxon>Ecdysozoa</taxon>
        <taxon>Nematoda</taxon>
        <taxon>Chromadorea</taxon>
        <taxon>Rhabditida</taxon>
        <taxon>Rhabditina</taxon>
        <taxon>Rhabditomorpha</taxon>
        <taxon>Strongyloidea</taxon>
        <taxon>Trichostrongylidae</taxon>
        <taxon>Teladorsagia</taxon>
    </lineage>
</organism>
<protein>
    <recommendedName>
        <fullName evidence="3">Guanylate cyclase domain-containing protein</fullName>
    </recommendedName>
</protein>
<sequence>MASRMESTGVANKIQISEQSHNLLKCFFQQFITAERGKIEVKYKDSKEMRPSLHRAIIAHLVDGERSAAEIAKRLHINERTKHEPKIHSIVIRPVAVHGAEC</sequence>
<evidence type="ECO:0000256" key="1">
    <source>
        <dbReference type="ARBA" id="ARBA00001436"/>
    </source>
</evidence>
<dbReference type="SUPFAM" id="SSF55073">
    <property type="entry name" value="Nucleotide cyclase"/>
    <property type="match status" value="1"/>
</dbReference>
<dbReference type="GO" id="GO:0035556">
    <property type="term" value="P:intracellular signal transduction"/>
    <property type="evidence" value="ECO:0007669"/>
    <property type="project" value="InterPro"/>
</dbReference>